<comment type="caution">
    <text evidence="1">The sequence shown here is derived from an EMBL/GenBank/DDBJ whole genome shotgun (WGS) entry which is preliminary data.</text>
</comment>
<dbReference type="EMBL" id="JANPWB010000014">
    <property type="protein sequence ID" value="KAJ1098889.1"/>
    <property type="molecule type" value="Genomic_DNA"/>
</dbReference>
<dbReference type="GO" id="GO:0003676">
    <property type="term" value="F:nucleic acid binding"/>
    <property type="evidence" value="ECO:0007669"/>
    <property type="project" value="InterPro"/>
</dbReference>
<dbReference type="PANTHER" id="PTHR33166">
    <property type="entry name" value="GAG_P30 DOMAIN-CONTAINING PROTEIN"/>
    <property type="match status" value="1"/>
</dbReference>
<evidence type="ECO:0008006" key="3">
    <source>
        <dbReference type="Google" id="ProtNLM"/>
    </source>
</evidence>
<dbReference type="InterPro" id="IPR050462">
    <property type="entry name" value="Retroviral_Gag-Pol_poly"/>
</dbReference>
<name>A0AAV7M6X7_PLEWA</name>
<organism evidence="1 2">
    <name type="scientific">Pleurodeles waltl</name>
    <name type="common">Iberian ribbed newt</name>
    <dbReference type="NCBI Taxonomy" id="8319"/>
    <lineage>
        <taxon>Eukaryota</taxon>
        <taxon>Metazoa</taxon>
        <taxon>Chordata</taxon>
        <taxon>Craniata</taxon>
        <taxon>Vertebrata</taxon>
        <taxon>Euteleostomi</taxon>
        <taxon>Amphibia</taxon>
        <taxon>Batrachia</taxon>
        <taxon>Caudata</taxon>
        <taxon>Salamandroidea</taxon>
        <taxon>Salamandridae</taxon>
        <taxon>Pleurodelinae</taxon>
        <taxon>Pleurodeles</taxon>
    </lineage>
</organism>
<evidence type="ECO:0000313" key="1">
    <source>
        <dbReference type="EMBL" id="KAJ1098889.1"/>
    </source>
</evidence>
<evidence type="ECO:0000313" key="2">
    <source>
        <dbReference type="Proteomes" id="UP001066276"/>
    </source>
</evidence>
<dbReference type="GO" id="GO:0008270">
    <property type="term" value="F:zinc ion binding"/>
    <property type="evidence" value="ECO:0007669"/>
    <property type="project" value="InterPro"/>
</dbReference>
<dbReference type="Proteomes" id="UP001066276">
    <property type="component" value="Chromosome 10"/>
</dbReference>
<keyword evidence="2" id="KW-1185">Reference proteome</keyword>
<sequence length="501" mass="57410">MHGSFDLRKIEYVEQCMCKRKSRQDMFDCVRMWEKEVRGRVKREQALLEKKQRKNVYVKALEMRKKEINDLEELEEKECKLQVADAIRRLMKLCVTAVRLQEEKRAVDVVARTSQTDGVQASIFGIDKTMIVHAKPMREATPLCVPPKGLGTSDDKISVDAKGYFIYNWVYTPWNRADVMALKTALPDPRKNPAAFYEEVEGAISSCTMTLADIDLFFGLILPPGMWRTVRKIDDRAVFGASWKELEQMDGDREPAKKPYQLILDLPAAILVKLKTIIPPKKIYWTVLASCKQKAEESVSDFFTRFEEAFHDFSGQLLSDDTGRHLFVDKYVANLLPGIASHLKASESSWTTSTPVSLLTMAQYYERQELEAKGSEDKKIKELKTKVMLAQAYGPSFRGGDRGGRGSYSSSYTRSNLSVDRCAYCKKCGHWAADCPVLRVQQCSRGRGQMRNRSGYRRSMNDHARVDANVRGQDRFNTFDRRNQYQMSNYVQPDFQDSAYA</sequence>
<dbReference type="AlphaFoldDB" id="A0AAV7M6X7"/>
<proteinExistence type="predicted"/>
<gene>
    <name evidence="1" type="ORF">NDU88_003996</name>
</gene>
<protein>
    <recommendedName>
        <fullName evidence="3">CCHC-type domain-containing protein</fullName>
    </recommendedName>
</protein>
<dbReference type="Gene3D" id="4.10.60.10">
    <property type="entry name" value="Zinc finger, CCHC-type"/>
    <property type="match status" value="1"/>
</dbReference>
<reference evidence="1" key="1">
    <citation type="journal article" date="2022" name="bioRxiv">
        <title>Sequencing and chromosome-scale assembly of the giantPleurodeles waltlgenome.</title>
        <authorList>
            <person name="Brown T."/>
            <person name="Elewa A."/>
            <person name="Iarovenko S."/>
            <person name="Subramanian E."/>
            <person name="Araus A.J."/>
            <person name="Petzold A."/>
            <person name="Susuki M."/>
            <person name="Suzuki K.-i.T."/>
            <person name="Hayashi T."/>
            <person name="Toyoda A."/>
            <person name="Oliveira C."/>
            <person name="Osipova E."/>
            <person name="Leigh N.D."/>
            <person name="Simon A."/>
            <person name="Yun M.H."/>
        </authorList>
    </citation>
    <scope>NUCLEOTIDE SEQUENCE</scope>
    <source>
        <strain evidence="1">20211129_DDA</strain>
        <tissue evidence="1">Liver</tissue>
    </source>
</reference>
<dbReference type="SUPFAM" id="SSF57756">
    <property type="entry name" value="Retrovirus zinc finger-like domains"/>
    <property type="match status" value="1"/>
</dbReference>
<dbReference type="InterPro" id="IPR036875">
    <property type="entry name" value="Znf_CCHC_sf"/>
</dbReference>
<accession>A0AAV7M6X7</accession>